<dbReference type="RefSeq" id="WP_240589456.1">
    <property type="nucleotide sequence ID" value="NZ_JAKUDL010000001.1"/>
</dbReference>
<evidence type="ECO:0000313" key="3">
    <source>
        <dbReference type="Proteomes" id="UP001297581"/>
    </source>
</evidence>
<reference evidence="2 3" key="1">
    <citation type="submission" date="2022-02" db="EMBL/GenBank/DDBJ databases">
        <title>The genome sequence of Shewanella sp. 3B26.</title>
        <authorList>
            <person name="Du J."/>
        </authorList>
    </citation>
    <scope>NUCLEOTIDE SEQUENCE [LARGE SCALE GENOMIC DNA]</scope>
    <source>
        <strain evidence="2 3">3B26</strain>
    </source>
</reference>
<keyword evidence="1" id="KW-0812">Transmembrane</keyword>
<keyword evidence="1" id="KW-0472">Membrane</keyword>
<accession>A0AAJ1BDI7</accession>
<protein>
    <submittedName>
        <fullName evidence="2">MSHA biogenesis protein MshJ</fullName>
    </submittedName>
</protein>
<dbReference type="AlphaFoldDB" id="A0AAJ1BDI7"/>
<dbReference type="Proteomes" id="UP001297581">
    <property type="component" value="Unassembled WGS sequence"/>
</dbReference>
<dbReference type="EMBL" id="JAKUDL010000001">
    <property type="protein sequence ID" value="MCH4292796.1"/>
    <property type="molecule type" value="Genomic_DNA"/>
</dbReference>
<comment type="caution">
    <text evidence="2">The sequence shown here is derived from an EMBL/GenBank/DDBJ whole genome shotgun (WGS) entry which is preliminary data.</text>
</comment>
<evidence type="ECO:0000256" key="1">
    <source>
        <dbReference type="SAM" id="Phobius"/>
    </source>
</evidence>
<feature type="transmembrane region" description="Helical" evidence="1">
    <location>
        <begin position="21"/>
        <end position="42"/>
    </location>
</feature>
<evidence type="ECO:0000313" key="2">
    <source>
        <dbReference type="EMBL" id="MCH4292796.1"/>
    </source>
</evidence>
<gene>
    <name evidence="2" type="ORF">MJ923_00590</name>
</gene>
<sequence length="216" mass="24829">MSRLDALGERYQALTSRERGIIFWASLLGLLLLLSMPIESLWKEHQQTRQRLDDVNRNNRLAGQQISLYQERLAQDPNRDHLQRKTLLLTEHAKLDKALDDEMVDMVPARRMPEVLSKMLDGASGLKLTAFESIAPVPLLEVGETKKLNLFSHGIALTLEGDFFAVLKFVQAVENMEHKLYWKRLDYRVGAYPKAEVQLVLHTLSINEDFIRVANH</sequence>
<keyword evidence="3" id="KW-1185">Reference proteome</keyword>
<organism evidence="2 3">
    <name type="scientific">Shewanella zhuhaiensis</name>
    <dbReference type="NCBI Taxonomy" id="2919576"/>
    <lineage>
        <taxon>Bacteria</taxon>
        <taxon>Pseudomonadati</taxon>
        <taxon>Pseudomonadota</taxon>
        <taxon>Gammaproteobacteria</taxon>
        <taxon>Alteromonadales</taxon>
        <taxon>Shewanellaceae</taxon>
        <taxon>Shewanella</taxon>
    </lineage>
</organism>
<name>A0AAJ1BDI7_9GAMM</name>
<keyword evidence="1" id="KW-1133">Transmembrane helix</keyword>
<proteinExistence type="predicted"/>